<organism evidence="3 4">
    <name type="scientific">Candidatus Aphodomorpha intestinavium</name>
    <dbReference type="NCBI Taxonomy" id="2840672"/>
    <lineage>
        <taxon>Bacteria</taxon>
        <taxon>Bacillati</taxon>
        <taxon>Bacillota</taxon>
        <taxon>Clostridia</taxon>
        <taxon>Eubacteriales</taxon>
        <taxon>Candidatus Aphodomorpha</taxon>
    </lineage>
</organism>
<feature type="transmembrane region" description="Helical" evidence="1">
    <location>
        <begin position="145"/>
        <end position="165"/>
    </location>
</feature>
<dbReference type="Pfam" id="PF07670">
    <property type="entry name" value="Gate"/>
    <property type="match status" value="1"/>
</dbReference>
<dbReference type="EMBL" id="DVNZ01000093">
    <property type="protein sequence ID" value="HIU94087.1"/>
    <property type="molecule type" value="Genomic_DNA"/>
</dbReference>
<keyword evidence="1" id="KW-0472">Membrane</keyword>
<evidence type="ECO:0000259" key="2">
    <source>
        <dbReference type="Pfam" id="PF07670"/>
    </source>
</evidence>
<name>A0A9D1N3G4_9FIRM</name>
<keyword evidence="1" id="KW-1133">Transmembrane helix</keyword>
<dbReference type="PANTHER" id="PTHR35793">
    <property type="entry name" value="INNER MEMBRANE PROTEIN YJIG"/>
    <property type="match status" value="1"/>
</dbReference>
<proteinExistence type="predicted"/>
<accession>A0A9D1N3G4</accession>
<reference evidence="3" key="1">
    <citation type="submission" date="2020-10" db="EMBL/GenBank/DDBJ databases">
        <authorList>
            <person name="Gilroy R."/>
        </authorList>
    </citation>
    <scope>NUCLEOTIDE SEQUENCE</scope>
    <source>
        <strain evidence="3">ChiGjej2B2-16831</strain>
    </source>
</reference>
<feature type="domain" description="Nucleoside transporter/FeoB GTPase Gate" evidence="2">
    <location>
        <begin position="39"/>
        <end position="139"/>
    </location>
</feature>
<evidence type="ECO:0000313" key="3">
    <source>
        <dbReference type="EMBL" id="HIU94087.1"/>
    </source>
</evidence>
<sequence length="166" mass="17334">MSAALLPLLFAAVMVYGLVRRVDVYEAFVAGAAEGLPVLLKVLPYLAAMLIAIRTLRDSGLIDRLTELLAPACGAVGMDAELLPLLLLRPFSGSAAMAALADLFESHGPDSGVGYTASVLMGSSETIFYEVALYFGAVGVRRTRFAVPVSLAAMAAGVLTALLLCR</sequence>
<keyword evidence="1" id="KW-0812">Transmembrane</keyword>
<dbReference type="InterPro" id="IPR052549">
    <property type="entry name" value="SpmB"/>
</dbReference>
<gene>
    <name evidence="3" type="ORF">IAD24_02900</name>
</gene>
<protein>
    <submittedName>
        <fullName evidence="3">Spore maturation protein</fullName>
    </submittedName>
</protein>
<dbReference type="InterPro" id="IPR011642">
    <property type="entry name" value="Gate_dom"/>
</dbReference>
<dbReference type="PANTHER" id="PTHR35793:SF2">
    <property type="entry name" value="INNER MEMBRANE PROTEIN YJIG"/>
    <property type="match status" value="1"/>
</dbReference>
<evidence type="ECO:0000313" key="4">
    <source>
        <dbReference type="Proteomes" id="UP000824128"/>
    </source>
</evidence>
<evidence type="ECO:0000256" key="1">
    <source>
        <dbReference type="SAM" id="Phobius"/>
    </source>
</evidence>
<reference evidence="3" key="2">
    <citation type="journal article" date="2021" name="PeerJ">
        <title>Extensive microbial diversity within the chicken gut microbiome revealed by metagenomics and culture.</title>
        <authorList>
            <person name="Gilroy R."/>
            <person name="Ravi A."/>
            <person name="Getino M."/>
            <person name="Pursley I."/>
            <person name="Horton D.L."/>
            <person name="Alikhan N.F."/>
            <person name="Baker D."/>
            <person name="Gharbi K."/>
            <person name="Hall N."/>
            <person name="Watson M."/>
            <person name="Adriaenssens E.M."/>
            <person name="Foster-Nyarko E."/>
            <person name="Jarju S."/>
            <person name="Secka A."/>
            <person name="Antonio M."/>
            <person name="Oren A."/>
            <person name="Chaudhuri R.R."/>
            <person name="La Ragione R."/>
            <person name="Hildebrand F."/>
            <person name="Pallen M.J."/>
        </authorList>
    </citation>
    <scope>NUCLEOTIDE SEQUENCE</scope>
    <source>
        <strain evidence="3">ChiGjej2B2-16831</strain>
    </source>
</reference>
<comment type="caution">
    <text evidence="3">The sequence shown here is derived from an EMBL/GenBank/DDBJ whole genome shotgun (WGS) entry which is preliminary data.</text>
</comment>
<dbReference type="Proteomes" id="UP000824128">
    <property type="component" value="Unassembled WGS sequence"/>
</dbReference>
<dbReference type="GO" id="GO:0005886">
    <property type="term" value="C:plasma membrane"/>
    <property type="evidence" value="ECO:0007669"/>
    <property type="project" value="TreeGrafter"/>
</dbReference>
<dbReference type="AlphaFoldDB" id="A0A9D1N3G4"/>